<dbReference type="RefSeq" id="WP_161259785.1">
    <property type="nucleotide sequence ID" value="NZ_WXEY01000030.1"/>
</dbReference>
<dbReference type="Proteomes" id="UP000463470">
    <property type="component" value="Unassembled WGS sequence"/>
</dbReference>
<name>A0A845L6D8_9FIRM</name>
<dbReference type="OrthoDB" id="2083613at2"/>
<keyword evidence="2" id="KW-1185">Reference proteome</keyword>
<dbReference type="EMBL" id="WXEY01000030">
    <property type="protein sequence ID" value="MZP31266.1"/>
    <property type="molecule type" value="Genomic_DNA"/>
</dbReference>
<dbReference type="AlphaFoldDB" id="A0A845L6D8"/>
<evidence type="ECO:0000313" key="1">
    <source>
        <dbReference type="EMBL" id="MZP31266.1"/>
    </source>
</evidence>
<sequence>MSETMEKCPIYAHLESRYAPDIDFIKNRYGVPDWQAICNEVCPNVLGYYEGTADGRCAIRIRMLRIED</sequence>
<evidence type="ECO:0000313" key="2">
    <source>
        <dbReference type="Proteomes" id="UP000463470"/>
    </source>
</evidence>
<organism evidence="1 2">
    <name type="scientific">Heliomicrobium undosum</name>
    <dbReference type="NCBI Taxonomy" id="121734"/>
    <lineage>
        <taxon>Bacteria</taxon>
        <taxon>Bacillati</taxon>
        <taxon>Bacillota</taxon>
        <taxon>Clostridia</taxon>
        <taxon>Eubacteriales</taxon>
        <taxon>Heliobacteriaceae</taxon>
        <taxon>Heliomicrobium</taxon>
    </lineage>
</organism>
<accession>A0A845L6D8</accession>
<gene>
    <name evidence="1" type="ORF">GTO91_16285</name>
</gene>
<proteinExistence type="predicted"/>
<reference evidence="1 2" key="1">
    <citation type="submission" date="2020-01" db="EMBL/GenBank/DDBJ databases">
        <title>Whole-genome sequence of Heliobacterium undosum DSM 13378.</title>
        <authorList>
            <person name="Kyndt J.A."/>
            <person name="Meyer T.E."/>
        </authorList>
    </citation>
    <scope>NUCLEOTIDE SEQUENCE [LARGE SCALE GENOMIC DNA]</scope>
    <source>
        <strain evidence="1 2">DSM 13378</strain>
    </source>
</reference>
<comment type="caution">
    <text evidence="1">The sequence shown here is derived from an EMBL/GenBank/DDBJ whole genome shotgun (WGS) entry which is preliminary data.</text>
</comment>
<protein>
    <submittedName>
        <fullName evidence="1">Uncharacterized protein</fullName>
    </submittedName>
</protein>